<protein>
    <submittedName>
        <fullName evidence="1">Uncharacterized protein</fullName>
    </submittedName>
</protein>
<gene>
    <name evidence="1" type="ORF">ANN_01435</name>
</gene>
<comment type="caution">
    <text evidence="1">The sequence shown here is derived from an EMBL/GenBank/DDBJ whole genome shotgun (WGS) entry which is preliminary data.</text>
</comment>
<dbReference type="EMBL" id="JAJSOF020000003">
    <property type="protein sequence ID" value="KAJ4450028.1"/>
    <property type="molecule type" value="Genomic_DNA"/>
</dbReference>
<keyword evidence="2" id="KW-1185">Reference proteome</keyword>
<accession>A0ABQ8TTK8</accession>
<proteinExistence type="predicted"/>
<evidence type="ECO:0000313" key="1">
    <source>
        <dbReference type="EMBL" id="KAJ4450028.1"/>
    </source>
</evidence>
<sequence>MSPGSSTESYPAFARIELRENPGKTLNQVTCPDRESNLGHLVSRPDALTVTPQNLDCLAVDTELKQPLLQAMSILHYNPAKVKTAIMLHSRRLRWAWHVAYMSESRNAYRVLIWRPEGKRPLGRPRHRWEDNIKMDLREVGYGWINLAQDRDRWQAYARAAMNLRVP</sequence>
<reference evidence="1 2" key="1">
    <citation type="journal article" date="2022" name="Allergy">
        <title>Genome assembly and annotation of Periplaneta americana reveal a comprehensive cockroach allergen profile.</title>
        <authorList>
            <person name="Wang L."/>
            <person name="Xiong Q."/>
            <person name="Saelim N."/>
            <person name="Wang L."/>
            <person name="Nong W."/>
            <person name="Wan A.T."/>
            <person name="Shi M."/>
            <person name="Liu X."/>
            <person name="Cao Q."/>
            <person name="Hui J.H.L."/>
            <person name="Sookrung N."/>
            <person name="Leung T.F."/>
            <person name="Tungtrongchitr A."/>
            <person name="Tsui S.K.W."/>
        </authorList>
    </citation>
    <scope>NUCLEOTIDE SEQUENCE [LARGE SCALE GENOMIC DNA]</scope>
    <source>
        <strain evidence="1">PWHHKU_190912</strain>
    </source>
</reference>
<organism evidence="1 2">
    <name type="scientific">Periplaneta americana</name>
    <name type="common">American cockroach</name>
    <name type="synonym">Blatta americana</name>
    <dbReference type="NCBI Taxonomy" id="6978"/>
    <lineage>
        <taxon>Eukaryota</taxon>
        <taxon>Metazoa</taxon>
        <taxon>Ecdysozoa</taxon>
        <taxon>Arthropoda</taxon>
        <taxon>Hexapoda</taxon>
        <taxon>Insecta</taxon>
        <taxon>Pterygota</taxon>
        <taxon>Neoptera</taxon>
        <taxon>Polyneoptera</taxon>
        <taxon>Dictyoptera</taxon>
        <taxon>Blattodea</taxon>
        <taxon>Blattoidea</taxon>
        <taxon>Blattidae</taxon>
        <taxon>Blattinae</taxon>
        <taxon>Periplaneta</taxon>
    </lineage>
</organism>
<dbReference type="Proteomes" id="UP001148838">
    <property type="component" value="Unassembled WGS sequence"/>
</dbReference>
<name>A0ABQ8TTK8_PERAM</name>
<evidence type="ECO:0000313" key="2">
    <source>
        <dbReference type="Proteomes" id="UP001148838"/>
    </source>
</evidence>